<sequence>MRQAGSPVRGESSGPLVEQNEGIRNDGFIPQIFTSVPVLNDAASYLAQTTSLLTGCFTDYSVDSASRDFEDSTVHAQELETFSSGQTGEHLEFSSNSHLSLCESSTSTTSAPATHDGVRCGCVEDPSQSTRALVESNHNSSNGVSLFKGLIERARRTVRGSADDIGWLLRDPAMPPVEDGTEKFLEILDNIRHGLHKLPNSMVYLLVPGLFSNHGPLYFVSTKMRFSKMGLACHIAKIHSEASVEKNAREIKEYIEEIYWGSRKRVLLLGHSKGGCRCSCCFVIVLA</sequence>
<accession>A0ACC1YUU5</accession>
<dbReference type="EMBL" id="CM051394">
    <property type="protein sequence ID" value="KAJ4727227.1"/>
    <property type="molecule type" value="Genomic_DNA"/>
</dbReference>
<dbReference type="Proteomes" id="UP001164539">
    <property type="component" value="Chromosome 1"/>
</dbReference>
<protein>
    <submittedName>
        <fullName evidence="1">Alpha/beta-Hydrolases superfamily protein</fullName>
    </submittedName>
</protein>
<organism evidence="1 2">
    <name type="scientific">Melia azedarach</name>
    <name type="common">Chinaberry tree</name>
    <dbReference type="NCBI Taxonomy" id="155640"/>
    <lineage>
        <taxon>Eukaryota</taxon>
        <taxon>Viridiplantae</taxon>
        <taxon>Streptophyta</taxon>
        <taxon>Embryophyta</taxon>
        <taxon>Tracheophyta</taxon>
        <taxon>Spermatophyta</taxon>
        <taxon>Magnoliopsida</taxon>
        <taxon>eudicotyledons</taxon>
        <taxon>Gunneridae</taxon>
        <taxon>Pentapetalae</taxon>
        <taxon>rosids</taxon>
        <taxon>malvids</taxon>
        <taxon>Sapindales</taxon>
        <taxon>Meliaceae</taxon>
        <taxon>Melia</taxon>
    </lineage>
</organism>
<gene>
    <name evidence="1" type="ORF">OWV82_000354</name>
</gene>
<keyword evidence="2" id="KW-1185">Reference proteome</keyword>
<evidence type="ECO:0000313" key="1">
    <source>
        <dbReference type="EMBL" id="KAJ4727227.1"/>
    </source>
</evidence>
<evidence type="ECO:0000313" key="2">
    <source>
        <dbReference type="Proteomes" id="UP001164539"/>
    </source>
</evidence>
<name>A0ACC1YUU5_MELAZ</name>
<comment type="caution">
    <text evidence="1">The sequence shown here is derived from an EMBL/GenBank/DDBJ whole genome shotgun (WGS) entry which is preliminary data.</text>
</comment>
<reference evidence="1 2" key="1">
    <citation type="journal article" date="2023" name="Science">
        <title>Complex scaffold remodeling in plant triterpene biosynthesis.</title>
        <authorList>
            <person name="De La Pena R."/>
            <person name="Hodgson H."/>
            <person name="Liu J.C."/>
            <person name="Stephenson M.J."/>
            <person name="Martin A.C."/>
            <person name="Owen C."/>
            <person name="Harkess A."/>
            <person name="Leebens-Mack J."/>
            <person name="Jimenez L.E."/>
            <person name="Osbourn A."/>
            <person name="Sattely E.S."/>
        </authorList>
    </citation>
    <scope>NUCLEOTIDE SEQUENCE [LARGE SCALE GENOMIC DNA]</scope>
    <source>
        <strain evidence="2">cv. JPN11</strain>
        <tissue evidence="1">Leaf</tissue>
    </source>
</reference>
<proteinExistence type="predicted"/>